<evidence type="ECO:0000256" key="1">
    <source>
        <dbReference type="SAM" id="SignalP"/>
    </source>
</evidence>
<name>A0ABY8FTP1_9SPHN</name>
<organism evidence="2 3">
    <name type="scientific">Altererythrobacter arenosus</name>
    <dbReference type="NCBI Taxonomy" id="3032592"/>
    <lineage>
        <taxon>Bacteria</taxon>
        <taxon>Pseudomonadati</taxon>
        <taxon>Pseudomonadota</taxon>
        <taxon>Alphaproteobacteria</taxon>
        <taxon>Sphingomonadales</taxon>
        <taxon>Erythrobacteraceae</taxon>
        <taxon>Altererythrobacter</taxon>
    </lineage>
</organism>
<gene>
    <name evidence="2" type="ORF">P7228_04715</name>
</gene>
<sequence>MTHPLRLALLAAGAAAVLATPAAADHNEKYERKGPREWSYVYDDGREIEKEERKGREYKREWKRGDREHKYEEKADGSWKEEITDGSCKIERGRNSNGRYFEKRDC</sequence>
<feature type="chain" id="PRO_5047549172" evidence="1">
    <location>
        <begin position="25"/>
        <end position="106"/>
    </location>
</feature>
<evidence type="ECO:0000313" key="2">
    <source>
        <dbReference type="EMBL" id="WFL78369.1"/>
    </source>
</evidence>
<dbReference type="EMBL" id="CP121106">
    <property type="protein sequence ID" value="WFL78369.1"/>
    <property type="molecule type" value="Genomic_DNA"/>
</dbReference>
<keyword evidence="1" id="KW-0732">Signal</keyword>
<evidence type="ECO:0000313" key="3">
    <source>
        <dbReference type="Proteomes" id="UP001215827"/>
    </source>
</evidence>
<proteinExistence type="predicted"/>
<feature type="signal peptide" evidence="1">
    <location>
        <begin position="1"/>
        <end position="24"/>
    </location>
</feature>
<dbReference type="RefSeq" id="WP_278017059.1">
    <property type="nucleotide sequence ID" value="NZ_CP121106.1"/>
</dbReference>
<dbReference type="Proteomes" id="UP001215827">
    <property type="component" value="Chromosome"/>
</dbReference>
<accession>A0ABY8FTP1</accession>
<protein>
    <submittedName>
        <fullName evidence="2">Uncharacterized protein</fullName>
    </submittedName>
</protein>
<reference evidence="2 3" key="1">
    <citation type="submission" date="2023-03" db="EMBL/GenBank/DDBJ databases">
        <title>Altererythrobacter sp. CAU 1644 isolated from sand.</title>
        <authorList>
            <person name="Kim W."/>
        </authorList>
    </citation>
    <scope>NUCLEOTIDE SEQUENCE [LARGE SCALE GENOMIC DNA]</scope>
    <source>
        <strain evidence="2 3">CAU 1644</strain>
    </source>
</reference>
<keyword evidence="3" id="KW-1185">Reference proteome</keyword>